<dbReference type="EMBL" id="HBIC01027484">
    <property type="protein sequence ID" value="CAE0284967.1"/>
    <property type="molecule type" value="Transcribed_RNA"/>
</dbReference>
<proteinExistence type="inferred from homology"/>
<dbReference type="Gene3D" id="2.30.30.1020">
    <property type="entry name" value="CCR4-NOT complex subunit 2/3/5, C-terminal domain"/>
    <property type="match status" value="1"/>
</dbReference>
<feature type="compositionally biased region" description="Basic and acidic residues" evidence="4">
    <location>
        <begin position="1"/>
        <end position="27"/>
    </location>
</feature>
<evidence type="ECO:0000256" key="1">
    <source>
        <dbReference type="ARBA" id="ARBA00007682"/>
    </source>
</evidence>
<name>A0A7S3H4L0_9STRA</name>
<evidence type="ECO:0000256" key="2">
    <source>
        <dbReference type="ARBA" id="ARBA00023015"/>
    </source>
</evidence>
<dbReference type="PANTHER" id="PTHR23326">
    <property type="entry name" value="CCR4 NOT-RELATED"/>
    <property type="match status" value="1"/>
</dbReference>
<evidence type="ECO:0000256" key="4">
    <source>
        <dbReference type="SAM" id="MobiDB-lite"/>
    </source>
</evidence>
<evidence type="ECO:0000313" key="6">
    <source>
        <dbReference type="EMBL" id="CAE0284967.1"/>
    </source>
</evidence>
<reference evidence="6" key="1">
    <citation type="submission" date="2021-01" db="EMBL/GenBank/DDBJ databases">
        <authorList>
            <person name="Corre E."/>
            <person name="Pelletier E."/>
            <person name="Niang G."/>
            <person name="Scheremetjew M."/>
            <person name="Finn R."/>
            <person name="Kale V."/>
            <person name="Holt S."/>
            <person name="Cochrane G."/>
            <person name="Meng A."/>
            <person name="Brown T."/>
            <person name="Cohen L."/>
        </authorList>
    </citation>
    <scope>NUCLEOTIDE SEQUENCE</scope>
    <source>
        <strain evidence="6">CCAP 955/1</strain>
    </source>
</reference>
<keyword evidence="3" id="KW-0804">Transcription</keyword>
<sequence>MAVFNKDKPDYDDLRNKGDFDSTRYYRETGSNDPAAQYQMQNNGYGAGGYNAGQNALLQQQRQQQQMQSLRNQNQNEFSILNLGGAKQASGAGGFTQQGLNGPGMGIFPPSGRSIGAAGAPFDTSSFPALGAPNPASRNTSYGNPAYGQIRAEEDFTIENENFPALPGSTPSSQKHHGDVSSAVVGNNGRDLGLVGGGLSGGASSASQGSASTQEYAGAFGNSLGSSGLNIGGLIGSQGSLLSSIASGTSTSGNTTEVRFGLAGLLDIIRMTDKDMNSLALGTDLTAFGLNLNAPESLFPTFASPFTDVALTPDPQFHTPACYLMHPPSLKNEHLSKFQLETLFYMFYSMPRDILQAVAAQELYRREWRFHGELKVWLKPRAPHELMQSHPSVMFVFFDVAAWETRLFTQARGPNVAAQLLPEDEVRVKIAPAVSS</sequence>
<dbReference type="GO" id="GO:0006355">
    <property type="term" value="P:regulation of DNA-templated transcription"/>
    <property type="evidence" value="ECO:0007669"/>
    <property type="project" value="InterPro"/>
</dbReference>
<feature type="domain" description="NOT2/NOT3/NOT5 C-terminal" evidence="5">
    <location>
        <begin position="301"/>
        <end position="406"/>
    </location>
</feature>
<dbReference type="InterPro" id="IPR007282">
    <property type="entry name" value="NOT2/3/5_C"/>
</dbReference>
<dbReference type="AlphaFoldDB" id="A0A7S3H4L0"/>
<keyword evidence="2" id="KW-0805">Transcription regulation</keyword>
<feature type="region of interest" description="Disordered" evidence="4">
    <location>
        <begin position="1"/>
        <end position="36"/>
    </location>
</feature>
<dbReference type="InterPro" id="IPR040168">
    <property type="entry name" value="Not2/3/5"/>
</dbReference>
<dbReference type="InterPro" id="IPR038635">
    <property type="entry name" value="CCR4-NOT_su2/3/5_C_sf"/>
</dbReference>
<gene>
    <name evidence="6" type="ORF">SELO1098_LOCUS13808</name>
</gene>
<evidence type="ECO:0000259" key="5">
    <source>
        <dbReference type="Pfam" id="PF04153"/>
    </source>
</evidence>
<evidence type="ECO:0000256" key="3">
    <source>
        <dbReference type="ARBA" id="ARBA00023163"/>
    </source>
</evidence>
<protein>
    <recommendedName>
        <fullName evidence="5">NOT2/NOT3/NOT5 C-terminal domain-containing protein</fullName>
    </recommendedName>
</protein>
<organism evidence="6">
    <name type="scientific">Spumella elongata</name>
    <dbReference type="NCBI Taxonomy" id="89044"/>
    <lineage>
        <taxon>Eukaryota</taxon>
        <taxon>Sar</taxon>
        <taxon>Stramenopiles</taxon>
        <taxon>Ochrophyta</taxon>
        <taxon>Chrysophyceae</taxon>
        <taxon>Chromulinales</taxon>
        <taxon>Chromulinaceae</taxon>
        <taxon>Spumella</taxon>
    </lineage>
</organism>
<accession>A0A7S3H4L0</accession>
<dbReference type="Pfam" id="PF04153">
    <property type="entry name" value="NOT2_3_5_C"/>
    <property type="match status" value="1"/>
</dbReference>
<dbReference type="GO" id="GO:0030015">
    <property type="term" value="C:CCR4-NOT core complex"/>
    <property type="evidence" value="ECO:0007669"/>
    <property type="project" value="InterPro"/>
</dbReference>
<comment type="similarity">
    <text evidence="1">Belongs to the CNOT2/3/5 family.</text>
</comment>
<feature type="region of interest" description="Disordered" evidence="4">
    <location>
        <begin position="161"/>
        <end position="182"/>
    </location>
</feature>
<feature type="region of interest" description="Disordered" evidence="4">
    <location>
        <begin position="126"/>
        <end position="146"/>
    </location>
</feature>